<dbReference type="AlphaFoldDB" id="A0A1H0H612"/>
<dbReference type="PANTHER" id="PTHR35011">
    <property type="entry name" value="2,3-DIKETO-L-GULONATE TRAP TRANSPORTER SMALL PERMEASE PROTEIN YIAM"/>
    <property type="match status" value="1"/>
</dbReference>
<evidence type="ECO:0000256" key="7">
    <source>
        <dbReference type="ARBA" id="ARBA00023136"/>
    </source>
</evidence>
<evidence type="ECO:0000256" key="3">
    <source>
        <dbReference type="ARBA" id="ARBA00022475"/>
    </source>
</evidence>
<comment type="subcellular location">
    <subcellularLocation>
        <location evidence="1">Cell inner membrane</location>
        <topology evidence="1">Multi-pass membrane protein</topology>
    </subcellularLocation>
</comment>
<dbReference type="RefSeq" id="WP_089651192.1">
    <property type="nucleotide sequence ID" value="NZ_FNIZ01000003.1"/>
</dbReference>
<dbReference type="STRING" id="240303.SAMN05421677_10364"/>
<dbReference type="GO" id="GO:0015740">
    <property type="term" value="P:C4-dicarboxylate transport"/>
    <property type="evidence" value="ECO:0007669"/>
    <property type="project" value="TreeGrafter"/>
</dbReference>
<evidence type="ECO:0000256" key="6">
    <source>
        <dbReference type="ARBA" id="ARBA00022989"/>
    </source>
</evidence>
<evidence type="ECO:0000256" key="4">
    <source>
        <dbReference type="ARBA" id="ARBA00022519"/>
    </source>
</evidence>
<dbReference type="InterPro" id="IPR055348">
    <property type="entry name" value="DctQ"/>
</dbReference>
<dbReference type="PANTHER" id="PTHR35011:SF2">
    <property type="entry name" value="2,3-DIKETO-L-GULONATE TRAP TRANSPORTER SMALL PERMEASE PROTEIN YIAM"/>
    <property type="match status" value="1"/>
</dbReference>
<dbReference type="Pfam" id="PF04290">
    <property type="entry name" value="DctQ"/>
    <property type="match status" value="1"/>
</dbReference>
<gene>
    <name evidence="11" type="ORF">SAMN05421677_10364</name>
</gene>
<organism evidence="11 12">
    <name type="scientific">Halobacillus aidingensis</name>
    <dbReference type="NCBI Taxonomy" id="240303"/>
    <lineage>
        <taxon>Bacteria</taxon>
        <taxon>Bacillati</taxon>
        <taxon>Bacillota</taxon>
        <taxon>Bacilli</taxon>
        <taxon>Bacillales</taxon>
        <taxon>Bacillaceae</taxon>
        <taxon>Halobacillus</taxon>
    </lineage>
</organism>
<evidence type="ECO:0000256" key="9">
    <source>
        <dbReference type="SAM" id="Phobius"/>
    </source>
</evidence>
<keyword evidence="4" id="KW-0997">Cell inner membrane</keyword>
<proteinExistence type="inferred from homology"/>
<keyword evidence="7 9" id="KW-0472">Membrane</keyword>
<reference evidence="12" key="1">
    <citation type="submission" date="2016-10" db="EMBL/GenBank/DDBJ databases">
        <authorList>
            <person name="Varghese N."/>
            <person name="Submissions S."/>
        </authorList>
    </citation>
    <scope>NUCLEOTIDE SEQUENCE [LARGE SCALE GENOMIC DNA]</scope>
    <source>
        <strain evidence="12">CGMCC 1.3703</strain>
    </source>
</reference>
<feature type="domain" description="Tripartite ATP-independent periplasmic transporters DctQ component" evidence="10">
    <location>
        <begin position="25"/>
        <end position="144"/>
    </location>
</feature>
<evidence type="ECO:0000256" key="1">
    <source>
        <dbReference type="ARBA" id="ARBA00004429"/>
    </source>
</evidence>
<feature type="transmembrane region" description="Helical" evidence="9">
    <location>
        <begin position="48"/>
        <end position="66"/>
    </location>
</feature>
<dbReference type="GO" id="GO:0022857">
    <property type="term" value="F:transmembrane transporter activity"/>
    <property type="evidence" value="ECO:0007669"/>
    <property type="project" value="TreeGrafter"/>
</dbReference>
<dbReference type="OrthoDB" id="9815614at2"/>
<protein>
    <submittedName>
        <fullName evidence="11">TRAP-type C4-dicarboxylate transport system, small permease component</fullName>
    </submittedName>
</protein>
<dbReference type="Proteomes" id="UP000198860">
    <property type="component" value="Unassembled WGS sequence"/>
</dbReference>
<comment type="similarity">
    <text evidence="8">Belongs to the TRAP transporter small permease family.</text>
</comment>
<evidence type="ECO:0000256" key="5">
    <source>
        <dbReference type="ARBA" id="ARBA00022692"/>
    </source>
</evidence>
<keyword evidence="12" id="KW-1185">Reference proteome</keyword>
<dbReference type="EMBL" id="FNIZ01000003">
    <property type="protein sequence ID" value="SDO14562.1"/>
    <property type="molecule type" value="Genomic_DNA"/>
</dbReference>
<evidence type="ECO:0000313" key="12">
    <source>
        <dbReference type="Proteomes" id="UP000198860"/>
    </source>
</evidence>
<name>A0A1H0H612_HALAD</name>
<keyword evidence="3" id="KW-1003">Cell membrane</keyword>
<evidence type="ECO:0000313" key="11">
    <source>
        <dbReference type="EMBL" id="SDO14562.1"/>
    </source>
</evidence>
<feature type="transmembrane region" description="Helical" evidence="9">
    <location>
        <begin position="125"/>
        <end position="147"/>
    </location>
</feature>
<evidence type="ECO:0000256" key="2">
    <source>
        <dbReference type="ARBA" id="ARBA00022448"/>
    </source>
</evidence>
<keyword evidence="5 9" id="KW-0812">Transmembrane</keyword>
<sequence>MVAKIKMVLDRTIMAVTTVFTAVLVIGAIWQVVSRYFFNAPSTVTGELLRFLLVWTAILGATYAFGSNQHLAITFLKNKFKGKIRLGVRIVNDVFIFAFAILIMIKGGMEVVSITMTQTTPILNIPMGVVYSILPICGVLVVIYKLLLVKEYQEELSTGKEG</sequence>
<keyword evidence="6 9" id="KW-1133">Transmembrane helix</keyword>
<accession>A0A1H0H612</accession>
<evidence type="ECO:0000256" key="8">
    <source>
        <dbReference type="ARBA" id="ARBA00038436"/>
    </source>
</evidence>
<dbReference type="InterPro" id="IPR007387">
    <property type="entry name" value="TRAP_DctQ"/>
</dbReference>
<keyword evidence="2" id="KW-0813">Transport</keyword>
<feature type="transmembrane region" description="Helical" evidence="9">
    <location>
        <begin position="12"/>
        <end position="33"/>
    </location>
</feature>
<evidence type="ECO:0000259" key="10">
    <source>
        <dbReference type="Pfam" id="PF04290"/>
    </source>
</evidence>
<dbReference type="GO" id="GO:0005886">
    <property type="term" value="C:plasma membrane"/>
    <property type="evidence" value="ECO:0007669"/>
    <property type="project" value="UniProtKB-SubCell"/>
</dbReference>